<dbReference type="AlphaFoldDB" id="A0A2P4P218"/>
<dbReference type="Proteomes" id="UP000018888">
    <property type="component" value="Unassembled WGS sequence"/>
</dbReference>
<organism evidence="1 2">
    <name type="scientific">Rhizophagus irregularis (strain DAOM 181602 / DAOM 197198 / MUCL 43194)</name>
    <name type="common">Arbuscular mycorrhizal fungus</name>
    <name type="synonym">Glomus intraradices</name>
    <dbReference type="NCBI Taxonomy" id="747089"/>
    <lineage>
        <taxon>Eukaryota</taxon>
        <taxon>Fungi</taxon>
        <taxon>Fungi incertae sedis</taxon>
        <taxon>Mucoromycota</taxon>
        <taxon>Glomeromycotina</taxon>
        <taxon>Glomeromycetes</taxon>
        <taxon>Glomerales</taxon>
        <taxon>Glomeraceae</taxon>
        <taxon>Rhizophagus</taxon>
    </lineage>
</organism>
<comment type="caution">
    <text evidence="1">The sequence shown here is derived from an EMBL/GenBank/DDBJ whole genome shotgun (WGS) entry which is preliminary data.</text>
</comment>
<protein>
    <recommendedName>
        <fullName evidence="3">Serine-threonine/tyrosine-protein kinase catalytic domain-containing protein</fullName>
    </recommendedName>
</protein>
<dbReference type="SUPFAM" id="SSF56112">
    <property type="entry name" value="Protein kinase-like (PK-like)"/>
    <property type="match status" value="1"/>
</dbReference>
<reference evidence="1 2" key="1">
    <citation type="journal article" date="2013" name="Proc. Natl. Acad. Sci. U.S.A.">
        <title>Genome of an arbuscular mycorrhizal fungus provides insight into the oldest plant symbiosis.</title>
        <authorList>
            <person name="Tisserant E."/>
            <person name="Malbreil M."/>
            <person name="Kuo A."/>
            <person name="Kohler A."/>
            <person name="Symeonidi A."/>
            <person name="Balestrini R."/>
            <person name="Charron P."/>
            <person name="Duensing N."/>
            <person name="Frei Dit Frey N."/>
            <person name="Gianinazzi-Pearson V."/>
            <person name="Gilbert L.B."/>
            <person name="Handa Y."/>
            <person name="Herr J.R."/>
            <person name="Hijri M."/>
            <person name="Koul R."/>
            <person name="Kawaguchi M."/>
            <person name="Krajinski F."/>
            <person name="Lammers P.J."/>
            <person name="Masclaux F.G."/>
            <person name="Murat C."/>
            <person name="Morin E."/>
            <person name="Ndikumana S."/>
            <person name="Pagni M."/>
            <person name="Petitpierre D."/>
            <person name="Requena N."/>
            <person name="Rosikiewicz P."/>
            <person name="Riley R."/>
            <person name="Saito K."/>
            <person name="San Clemente H."/>
            <person name="Shapiro H."/>
            <person name="van Tuinen D."/>
            <person name="Becard G."/>
            <person name="Bonfante P."/>
            <person name="Paszkowski U."/>
            <person name="Shachar-Hill Y.Y."/>
            <person name="Tuskan G.A."/>
            <person name="Young P.W."/>
            <person name="Sanders I.R."/>
            <person name="Henrissat B."/>
            <person name="Rensing S.A."/>
            <person name="Grigoriev I.V."/>
            <person name="Corradi N."/>
            <person name="Roux C."/>
            <person name="Martin F."/>
        </authorList>
    </citation>
    <scope>NUCLEOTIDE SEQUENCE [LARGE SCALE GENOMIC DNA]</scope>
    <source>
        <strain evidence="1 2">DAOM 197198</strain>
    </source>
</reference>
<sequence>MIMYFLATRRQPFDNCAHDRDLALSIICCGKRPEIDELEAPKCYINLMKKCWDADPINRSNPRNI</sequence>
<evidence type="ECO:0000313" key="1">
    <source>
        <dbReference type="EMBL" id="POG59421.1"/>
    </source>
</evidence>
<proteinExistence type="predicted"/>
<evidence type="ECO:0000313" key="2">
    <source>
        <dbReference type="Proteomes" id="UP000018888"/>
    </source>
</evidence>
<dbReference type="Gene3D" id="1.10.510.10">
    <property type="entry name" value="Transferase(Phosphotransferase) domain 1"/>
    <property type="match status" value="1"/>
</dbReference>
<gene>
    <name evidence="1" type="ORF">GLOIN_2v1722011</name>
</gene>
<evidence type="ECO:0008006" key="3">
    <source>
        <dbReference type="Google" id="ProtNLM"/>
    </source>
</evidence>
<dbReference type="InterPro" id="IPR011009">
    <property type="entry name" value="Kinase-like_dom_sf"/>
</dbReference>
<dbReference type="EMBL" id="AUPC02000451">
    <property type="protein sequence ID" value="POG59421.1"/>
    <property type="molecule type" value="Genomic_DNA"/>
</dbReference>
<keyword evidence="2" id="KW-1185">Reference proteome</keyword>
<name>A0A2P4P218_RHIID</name>
<reference evidence="1 2" key="2">
    <citation type="journal article" date="2018" name="New Phytol.">
        <title>High intraspecific genome diversity in the model arbuscular mycorrhizal symbiont Rhizophagus irregularis.</title>
        <authorList>
            <person name="Chen E.C.H."/>
            <person name="Morin E."/>
            <person name="Beaudet D."/>
            <person name="Noel J."/>
            <person name="Yildirir G."/>
            <person name="Ndikumana S."/>
            <person name="Charron P."/>
            <person name="St-Onge C."/>
            <person name="Giorgi J."/>
            <person name="Kruger M."/>
            <person name="Marton T."/>
            <person name="Ropars J."/>
            <person name="Grigoriev I.V."/>
            <person name="Hainaut M."/>
            <person name="Henrissat B."/>
            <person name="Roux C."/>
            <person name="Martin F."/>
            <person name="Corradi N."/>
        </authorList>
    </citation>
    <scope>NUCLEOTIDE SEQUENCE [LARGE SCALE GENOMIC DNA]</scope>
    <source>
        <strain evidence="1 2">DAOM 197198</strain>
    </source>
</reference>
<accession>A0A2P4P218</accession>